<dbReference type="AlphaFoldDB" id="A0A4Z2BY66"/>
<evidence type="ECO:0000313" key="2">
    <source>
        <dbReference type="Proteomes" id="UP000516260"/>
    </source>
</evidence>
<dbReference type="SUPFAM" id="SSF47266">
    <property type="entry name" value="4-helical cytokines"/>
    <property type="match status" value="1"/>
</dbReference>
<reference evidence="1 2" key="1">
    <citation type="submission" date="2019-04" db="EMBL/GenBank/DDBJ databases">
        <title>The sequence and de novo assembly of Takifugu bimaculatus genome using PacBio and Hi-C technologies.</title>
        <authorList>
            <person name="Xu P."/>
            <person name="Liu B."/>
            <person name="Zhou Z."/>
        </authorList>
    </citation>
    <scope>NUCLEOTIDE SEQUENCE [LARGE SCALE GENOMIC DNA]</scope>
    <source>
        <strain evidence="1">TB-2018</strain>
        <tissue evidence="1">Muscle</tissue>
    </source>
</reference>
<protein>
    <submittedName>
        <fullName evidence="1">Uncharacterized protein</fullName>
    </submittedName>
</protein>
<sequence length="343" mass="37859">MTRAGKTRACREDVRIKWSREKNREILLREGHAHGQTDMSDLTGKSNVVKRRRGESSHLAGLGSASRGPGCVWLLPAQHECFRFFDVEGVSGPKRSEAAPEHDSLVLYTHGPSQTGSVVTLVEPVAAEVRPDWTPMSSRFCPQCSSCCSTSCLWSNQLLWAPPNLTPDLTDVAERARTLVQKILRDIPVAHAAAISTKVKETSGWLLQLLSDWLSLVNSSPFPQGLTLDSAQLTNLQDICVSRMLVGCQMFQKLLGVLSERVDGLMDLKVTLRDLVTHITKMTETVRLNGDTPEAPSWDAASRLPGNYEAQMAAHLTLIQLRSFCHDLTRSLRAISTYRTSAA</sequence>
<dbReference type="InterPro" id="IPR040117">
    <property type="entry name" value="GCSF/MGF"/>
</dbReference>
<dbReference type="GO" id="GO:0005125">
    <property type="term" value="F:cytokine activity"/>
    <property type="evidence" value="ECO:0007669"/>
    <property type="project" value="InterPro"/>
</dbReference>
<dbReference type="PANTHER" id="PTHR10511:SF2">
    <property type="entry name" value="GRANULOCYTE COLONY-STIMULATING FACTOR"/>
    <property type="match status" value="1"/>
</dbReference>
<dbReference type="Gene3D" id="1.20.1250.10">
    <property type="match status" value="1"/>
</dbReference>
<dbReference type="InterPro" id="IPR009079">
    <property type="entry name" value="4_helix_cytokine-like_core"/>
</dbReference>
<comment type="caution">
    <text evidence="1">The sequence shown here is derived from an EMBL/GenBank/DDBJ whole genome shotgun (WGS) entry which is preliminary data.</text>
</comment>
<accession>A0A4Z2BY66</accession>
<dbReference type="Proteomes" id="UP000516260">
    <property type="component" value="Chromosome 16"/>
</dbReference>
<dbReference type="GO" id="GO:0045639">
    <property type="term" value="P:positive regulation of myeloid cell differentiation"/>
    <property type="evidence" value="ECO:0007669"/>
    <property type="project" value="InterPro"/>
</dbReference>
<dbReference type="PANTHER" id="PTHR10511">
    <property type="entry name" value="GRANULOCYTE COLONY-STIMULATING FACTOR"/>
    <property type="match status" value="1"/>
</dbReference>
<name>A0A4Z2BY66_9TELE</name>
<proteinExistence type="predicted"/>
<organism evidence="1 2">
    <name type="scientific">Takifugu bimaculatus</name>
    <dbReference type="NCBI Taxonomy" id="433685"/>
    <lineage>
        <taxon>Eukaryota</taxon>
        <taxon>Metazoa</taxon>
        <taxon>Chordata</taxon>
        <taxon>Craniata</taxon>
        <taxon>Vertebrata</taxon>
        <taxon>Euteleostomi</taxon>
        <taxon>Actinopterygii</taxon>
        <taxon>Neopterygii</taxon>
        <taxon>Teleostei</taxon>
        <taxon>Neoteleostei</taxon>
        <taxon>Acanthomorphata</taxon>
        <taxon>Eupercaria</taxon>
        <taxon>Tetraodontiformes</taxon>
        <taxon>Tetradontoidea</taxon>
        <taxon>Tetraodontidae</taxon>
        <taxon>Takifugu</taxon>
    </lineage>
</organism>
<evidence type="ECO:0000313" key="1">
    <source>
        <dbReference type="EMBL" id="TNM97125.1"/>
    </source>
</evidence>
<keyword evidence="2" id="KW-1185">Reference proteome</keyword>
<dbReference type="EMBL" id="SWLE01000008">
    <property type="protein sequence ID" value="TNM97125.1"/>
    <property type="molecule type" value="Genomic_DNA"/>
</dbReference>
<gene>
    <name evidence="1" type="ORF">fugu_015281</name>
</gene>